<comment type="caution">
    <text evidence="7">Lacks conserved residue(s) required for the propagation of feature annotation.</text>
</comment>
<feature type="binding site" evidence="7 8">
    <location>
        <position position="65"/>
    </location>
    <ligand>
        <name>substrate</name>
    </ligand>
</feature>
<comment type="catalytic activity">
    <reaction evidence="7">
        <text>pyridoxine 5'-phosphate + O2 = pyridoxal 5'-phosphate + H2O2</text>
        <dbReference type="Rhea" id="RHEA:15149"/>
        <dbReference type="ChEBI" id="CHEBI:15379"/>
        <dbReference type="ChEBI" id="CHEBI:16240"/>
        <dbReference type="ChEBI" id="CHEBI:58589"/>
        <dbReference type="ChEBI" id="CHEBI:597326"/>
        <dbReference type="EC" id="1.4.3.5"/>
    </reaction>
</comment>
<reference evidence="12 13" key="1">
    <citation type="submission" date="2018-08" db="EMBL/GenBank/DDBJ databases">
        <title>Genomic Encyclopedia of Archaeal and Bacterial Type Strains, Phase II (KMG-II): from individual species to whole genera.</title>
        <authorList>
            <person name="Goeker M."/>
        </authorList>
    </citation>
    <scope>NUCLEOTIDE SEQUENCE [LARGE SCALE GENOMIC DNA]</scope>
    <source>
        <strain evidence="12 13">DSM 15986</strain>
    </source>
</reference>
<dbReference type="PANTHER" id="PTHR10851:SF0">
    <property type="entry name" value="PYRIDOXINE-5'-PHOSPHATE OXIDASE"/>
    <property type="match status" value="1"/>
</dbReference>
<dbReference type="InterPro" id="IPR012349">
    <property type="entry name" value="Split_barrel_FMN-bd"/>
</dbReference>
<keyword evidence="4 7" id="KW-0288">FMN</keyword>
<comment type="similarity">
    <text evidence="1 7">Belongs to the pyridoxamine 5'-phosphate oxidase family.</text>
</comment>
<dbReference type="PIRSF" id="PIRSF000190">
    <property type="entry name" value="Pyd_amn-ph_oxd"/>
    <property type="match status" value="1"/>
</dbReference>
<feature type="binding site" evidence="7 8">
    <location>
        <position position="129"/>
    </location>
    <ligand>
        <name>substrate</name>
    </ligand>
</feature>
<comment type="pathway">
    <text evidence="7">Cofactor metabolism; pyridoxal 5'-phosphate salvage; pyridoxal 5'-phosphate from pyridoxine 5'-phosphate: step 1/1.</text>
</comment>
<dbReference type="Gene3D" id="2.30.110.10">
    <property type="entry name" value="Electron Transport, Fmn-binding Protein, Chain A"/>
    <property type="match status" value="1"/>
</dbReference>
<comment type="caution">
    <text evidence="12">The sequence shown here is derived from an EMBL/GenBank/DDBJ whole genome shotgun (WGS) entry which is preliminary data.</text>
</comment>
<organism evidence="12 13">
    <name type="scientific">Algoriphagus antarcticus</name>
    <dbReference type="NCBI Taxonomy" id="238540"/>
    <lineage>
        <taxon>Bacteria</taxon>
        <taxon>Pseudomonadati</taxon>
        <taxon>Bacteroidota</taxon>
        <taxon>Cytophagia</taxon>
        <taxon>Cytophagales</taxon>
        <taxon>Cyclobacteriaceae</taxon>
        <taxon>Algoriphagus</taxon>
    </lineage>
</organism>
<dbReference type="SUPFAM" id="SSF50475">
    <property type="entry name" value="FMN-binding split barrel"/>
    <property type="match status" value="1"/>
</dbReference>
<keyword evidence="3 7" id="KW-0285">Flavoprotein</keyword>
<dbReference type="GO" id="GO:0004733">
    <property type="term" value="F:pyridoxamine phosphate oxidase activity"/>
    <property type="evidence" value="ECO:0007669"/>
    <property type="project" value="UniProtKB-UniRule"/>
</dbReference>
<dbReference type="EC" id="1.4.3.5" evidence="7"/>
<dbReference type="PROSITE" id="PS01064">
    <property type="entry name" value="PYRIDOX_OXIDASE"/>
    <property type="match status" value="1"/>
</dbReference>
<evidence type="ECO:0000259" key="10">
    <source>
        <dbReference type="Pfam" id="PF01243"/>
    </source>
</evidence>
<dbReference type="InterPro" id="IPR019576">
    <property type="entry name" value="Pyridoxamine_oxidase_dimer_C"/>
</dbReference>
<dbReference type="Proteomes" id="UP000256405">
    <property type="component" value="Unassembled WGS sequence"/>
</dbReference>
<dbReference type="AlphaFoldDB" id="A0A3E0EBA2"/>
<dbReference type="Pfam" id="PF01243">
    <property type="entry name" value="PNPOx_N"/>
    <property type="match status" value="1"/>
</dbReference>
<dbReference type="PANTHER" id="PTHR10851">
    <property type="entry name" value="PYRIDOXINE-5-PHOSPHATE OXIDASE"/>
    <property type="match status" value="1"/>
</dbReference>
<feature type="binding site" evidence="7 8">
    <location>
        <position position="121"/>
    </location>
    <ligand>
        <name>substrate</name>
    </ligand>
</feature>
<dbReference type="InterPro" id="IPR011576">
    <property type="entry name" value="Pyridox_Oxase_N"/>
</dbReference>
<evidence type="ECO:0000313" key="12">
    <source>
        <dbReference type="EMBL" id="REG94519.1"/>
    </source>
</evidence>
<keyword evidence="6 7" id="KW-0664">Pyridoxine biosynthesis</keyword>
<dbReference type="EMBL" id="QUNF01000001">
    <property type="protein sequence ID" value="REG94519.1"/>
    <property type="molecule type" value="Genomic_DNA"/>
</dbReference>
<feature type="binding site" evidence="7 9">
    <location>
        <position position="193"/>
    </location>
    <ligand>
        <name>FMN</name>
        <dbReference type="ChEBI" id="CHEBI:58210"/>
    </ligand>
</feature>
<evidence type="ECO:0000256" key="4">
    <source>
        <dbReference type="ARBA" id="ARBA00022643"/>
    </source>
</evidence>
<protein>
    <recommendedName>
        <fullName evidence="7">Pyridoxine/pyridoxamine 5'-phosphate oxidase</fullName>
        <ecNumber evidence="7">1.4.3.5</ecNumber>
    </recommendedName>
    <alternativeName>
        <fullName evidence="7">PNP/PMP oxidase</fullName>
        <shortName evidence="7">PNPOx</shortName>
    </alternativeName>
    <alternativeName>
        <fullName evidence="7">Pyridoxal 5'-phosphate synthase</fullName>
    </alternativeName>
</protein>
<comment type="pathway">
    <text evidence="7">Cofactor metabolism; pyridoxal 5'-phosphate salvage; pyridoxal 5'-phosphate from pyridoxamine 5'-phosphate: step 1/1.</text>
</comment>
<evidence type="ECO:0000256" key="3">
    <source>
        <dbReference type="ARBA" id="ARBA00022630"/>
    </source>
</evidence>
<feature type="binding site" evidence="7 9">
    <location>
        <begin position="74"/>
        <end position="75"/>
    </location>
    <ligand>
        <name>FMN</name>
        <dbReference type="ChEBI" id="CHEBI:58210"/>
    </ligand>
</feature>
<sequence>MNISAIRKDYSIKSLDLSDVNINPMTQFESWFEEAIKAEVLEVNAMTVSTLGLDGSPNARILLLKGVDTGFVFFTNYESEKGKELEKHNTAALTFFWAELERQVRVRGKVEKVTTEESDTYFFSRPLGSQIGAWVSPQSQKITSRAEINARQLDVEKQFAGKELTRPPHWGGYRLTPETIEFWQGRPSRLHDRIKYELQDGEWIIARLAP</sequence>
<dbReference type="GO" id="GO:0010181">
    <property type="term" value="F:FMN binding"/>
    <property type="evidence" value="ECO:0007669"/>
    <property type="project" value="UniProtKB-UniRule"/>
</dbReference>
<feature type="binding site" evidence="7 9">
    <location>
        <position position="103"/>
    </location>
    <ligand>
        <name>FMN</name>
        <dbReference type="ChEBI" id="CHEBI:58210"/>
    </ligand>
</feature>
<feature type="binding site" evidence="7 9">
    <location>
        <position position="183"/>
    </location>
    <ligand>
        <name>FMN</name>
        <dbReference type="ChEBI" id="CHEBI:58210"/>
    </ligand>
</feature>
<accession>A0A3E0EBA2</accession>
<feature type="domain" description="Pyridoxamine 5'-phosphate oxidase N-terminal" evidence="10">
    <location>
        <begin position="32"/>
        <end position="150"/>
    </location>
</feature>
<dbReference type="OrthoDB" id="9780392at2"/>
<evidence type="ECO:0000256" key="9">
    <source>
        <dbReference type="PIRSR" id="PIRSR000190-2"/>
    </source>
</evidence>
<dbReference type="NCBIfam" id="NF004231">
    <property type="entry name" value="PRK05679.1"/>
    <property type="match status" value="1"/>
</dbReference>
<dbReference type="RefSeq" id="WP_086542157.1">
    <property type="nucleotide sequence ID" value="NZ_MSSW01000042.1"/>
</dbReference>
<comment type="cofactor">
    <cofactor evidence="7 9">
        <name>FMN</name>
        <dbReference type="ChEBI" id="CHEBI:58210"/>
    </cofactor>
    <text evidence="7 9">Binds 1 FMN per subunit.</text>
</comment>
<evidence type="ECO:0000256" key="8">
    <source>
        <dbReference type="PIRSR" id="PIRSR000190-1"/>
    </source>
</evidence>
<dbReference type="FunFam" id="2.30.110.10:FF:000020">
    <property type="entry name" value="PNPO isoform 11"/>
    <property type="match status" value="1"/>
</dbReference>
<feature type="binding site" evidence="7 8">
    <location>
        <begin position="189"/>
        <end position="191"/>
    </location>
    <ligand>
        <name>substrate</name>
    </ligand>
</feature>
<dbReference type="NCBIfam" id="TIGR00558">
    <property type="entry name" value="pdxH"/>
    <property type="match status" value="1"/>
</dbReference>
<dbReference type="HAMAP" id="MF_01629">
    <property type="entry name" value="PdxH"/>
    <property type="match status" value="1"/>
</dbReference>
<keyword evidence="5 7" id="KW-0560">Oxidoreductase</keyword>
<evidence type="ECO:0000313" key="13">
    <source>
        <dbReference type="Proteomes" id="UP000256405"/>
    </source>
</evidence>
<dbReference type="Pfam" id="PF10590">
    <property type="entry name" value="PNP_phzG_C"/>
    <property type="match status" value="1"/>
</dbReference>
<evidence type="ECO:0000256" key="6">
    <source>
        <dbReference type="ARBA" id="ARBA00023096"/>
    </source>
</evidence>
<evidence type="ECO:0000256" key="5">
    <source>
        <dbReference type="ARBA" id="ARBA00023002"/>
    </source>
</evidence>
<feature type="binding site" evidence="7 9">
    <location>
        <begin position="138"/>
        <end position="139"/>
    </location>
    <ligand>
        <name>FMN</name>
        <dbReference type="ChEBI" id="CHEBI:58210"/>
    </ligand>
</feature>
<comment type="catalytic activity">
    <reaction evidence="7">
        <text>pyridoxamine 5'-phosphate + O2 + H2O = pyridoxal 5'-phosphate + H2O2 + NH4(+)</text>
        <dbReference type="Rhea" id="RHEA:15817"/>
        <dbReference type="ChEBI" id="CHEBI:15377"/>
        <dbReference type="ChEBI" id="CHEBI:15379"/>
        <dbReference type="ChEBI" id="CHEBI:16240"/>
        <dbReference type="ChEBI" id="CHEBI:28938"/>
        <dbReference type="ChEBI" id="CHEBI:58451"/>
        <dbReference type="ChEBI" id="CHEBI:597326"/>
        <dbReference type="EC" id="1.4.3.5"/>
    </reaction>
</comment>
<name>A0A3E0EBA2_9BACT</name>
<feature type="binding site" evidence="7 9">
    <location>
        <position position="81"/>
    </location>
    <ligand>
        <name>FMN</name>
        <dbReference type="ChEBI" id="CHEBI:58210"/>
    </ligand>
</feature>
<keyword evidence="13" id="KW-1185">Reference proteome</keyword>
<dbReference type="UniPathway" id="UPA01068">
    <property type="reaction ID" value="UER00304"/>
</dbReference>
<comment type="subunit">
    <text evidence="2 7">Homodimer.</text>
</comment>
<evidence type="ECO:0000256" key="1">
    <source>
        <dbReference type="ARBA" id="ARBA00007301"/>
    </source>
</evidence>
<evidence type="ECO:0000259" key="11">
    <source>
        <dbReference type="Pfam" id="PF10590"/>
    </source>
</evidence>
<proteinExistence type="inferred from homology"/>
<feature type="domain" description="Pyridoxine 5'-phosphate oxidase dimerisation C-terminal" evidence="11">
    <location>
        <begin position="170"/>
        <end position="210"/>
    </location>
</feature>
<dbReference type="GO" id="GO:0008615">
    <property type="term" value="P:pyridoxine biosynthetic process"/>
    <property type="evidence" value="ECO:0007669"/>
    <property type="project" value="UniProtKB-UniRule"/>
</dbReference>
<dbReference type="InterPro" id="IPR000659">
    <property type="entry name" value="Pyridox_Oxase"/>
</dbReference>
<feature type="binding site" evidence="8">
    <location>
        <begin position="7"/>
        <end position="10"/>
    </location>
    <ligand>
        <name>substrate</name>
    </ligand>
</feature>
<evidence type="ECO:0000256" key="7">
    <source>
        <dbReference type="HAMAP-Rule" id="MF_01629"/>
    </source>
</evidence>
<dbReference type="InterPro" id="IPR019740">
    <property type="entry name" value="Pyridox_Oxase_CS"/>
</dbReference>
<feature type="binding site" evidence="7 9">
    <location>
        <begin position="60"/>
        <end position="65"/>
    </location>
    <ligand>
        <name>FMN</name>
        <dbReference type="ChEBI" id="CHEBI:58210"/>
    </ligand>
</feature>
<feature type="binding site" evidence="7 8">
    <location>
        <position position="125"/>
    </location>
    <ligand>
        <name>substrate</name>
    </ligand>
</feature>
<comment type="function">
    <text evidence="7">Catalyzes the oxidation of either pyridoxine 5'-phosphate (PNP) or pyridoxamine 5'-phosphate (PMP) into pyridoxal 5'-phosphate (PLP).</text>
</comment>
<gene>
    <name evidence="7" type="primary">pdxH</name>
    <name evidence="12" type="ORF">C8N25_101350</name>
</gene>
<evidence type="ECO:0000256" key="2">
    <source>
        <dbReference type="ARBA" id="ARBA00011738"/>
    </source>
</evidence>